<organism evidence="2 4">
    <name type="scientific">Didymodactylos carnosus</name>
    <dbReference type="NCBI Taxonomy" id="1234261"/>
    <lineage>
        <taxon>Eukaryota</taxon>
        <taxon>Metazoa</taxon>
        <taxon>Spiralia</taxon>
        <taxon>Gnathifera</taxon>
        <taxon>Rotifera</taxon>
        <taxon>Eurotatoria</taxon>
        <taxon>Bdelloidea</taxon>
        <taxon>Philodinida</taxon>
        <taxon>Philodinidae</taxon>
        <taxon>Didymodactylos</taxon>
    </lineage>
</organism>
<dbReference type="Proteomes" id="UP000682733">
    <property type="component" value="Unassembled WGS sequence"/>
</dbReference>
<evidence type="ECO:0000313" key="3">
    <source>
        <dbReference type="EMBL" id="CAF4472604.1"/>
    </source>
</evidence>
<dbReference type="EMBL" id="CAJNOK010061561">
    <property type="protein sequence ID" value="CAF1638647.1"/>
    <property type="molecule type" value="Genomic_DNA"/>
</dbReference>
<evidence type="ECO:0000256" key="1">
    <source>
        <dbReference type="SAM" id="MobiDB-lite"/>
    </source>
</evidence>
<gene>
    <name evidence="2" type="ORF">OVA965_LOCUS44146</name>
    <name evidence="3" type="ORF">TMI583_LOCUS46768</name>
</gene>
<feature type="non-terminal residue" evidence="2">
    <location>
        <position position="1"/>
    </location>
</feature>
<accession>A0A8S2G6Z9</accession>
<reference evidence="2" key="1">
    <citation type="submission" date="2021-02" db="EMBL/GenBank/DDBJ databases">
        <authorList>
            <person name="Nowell W R."/>
        </authorList>
    </citation>
    <scope>NUCLEOTIDE SEQUENCE</scope>
</reference>
<dbReference type="Proteomes" id="UP000677228">
    <property type="component" value="Unassembled WGS sequence"/>
</dbReference>
<proteinExistence type="predicted"/>
<feature type="compositionally biased region" description="Polar residues" evidence="1">
    <location>
        <begin position="46"/>
        <end position="68"/>
    </location>
</feature>
<protein>
    <submittedName>
        <fullName evidence="2">Uncharacterized protein</fullName>
    </submittedName>
</protein>
<evidence type="ECO:0000313" key="2">
    <source>
        <dbReference type="EMBL" id="CAF1638647.1"/>
    </source>
</evidence>
<evidence type="ECO:0000313" key="4">
    <source>
        <dbReference type="Proteomes" id="UP000677228"/>
    </source>
</evidence>
<feature type="region of interest" description="Disordered" evidence="1">
    <location>
        <begin position="34"/>
        <end position="68"/>
    </location>
</feature>
<dbReference type="EMBL" id="CAJOBA010088149">
    <property type="protein sequence ID" value="CAF4472604.1"/>
    <property type="molecule type" value="Genomic_DNA"/>
</dbReference>
<name>A0A8S2G6Z9_9BILA</name>
<comment type="caution">
    <text evidence="2">The sequence shown here is derived from an EMBL/GenBank/DDBJ whole genome shotgun (WGS) entry which is preliminary data.</text>
</comment>
<sequence>IVIPDHCNVFYALVQKENQDVKLTVREKTRQEKYLSQQQQQQQQQVFSGSQHHSRTPSAWSKVSAHSR</sequence>
<dbReference type="AlphaFoldDB" id="A0A8S2G6Z9"/>